<comment type="caution">
    <text evidence="1">The sequence shown here is derived from an EMBL/GenBank/DDBJ whole genome shotgun (WGS) entry which is preliminary data.</text>
</comment>
<reference evidence="1 2" key="1">
    <citation type="submission" date="2020-06" db="EMBL/GenBank/DDBJ databases">
        <title>Anaerococcus sp. nov., isolated form swine feces.</title>
        <authorList>
            <person name="Yu S."/>
        </authorList>
    </citation>
    <scope>NUCLEOTIDE SEQUENCE [LARGE SCALE GENOMIC DNA]</scope>
    <source>
        <strain evidence="1 2">AGMB00486</strain>
    </source>
</reference>
<dbReference type="Proteomes" id="UP000540919">
    <property type="component" value="Unassembled WGS sequence"/>
</dbReference>
<protein>
    <submittedName>
        <fullName evidence="1">Phage portal protein</fullName>
    </submittedName>
</protein>
<sequence length="87" mass="9612">MKSYEGGGNINILNLIFKSRDKPKDGERISSSSFLFGRTPAGRNVNEFTAMQMTAVYSCVRVLAETLAGLPLHLYKRGNSNSKEKAK</sequence>
<accession>A0ABX2NAV8</accession>
<evidence type="ECO:0000313" key="1">
    <source>
        <dbReference type="EMBL" id="NVF11622.1"/>
    </source>
</evidence>
<feature type="non-terminal residue" evidence="1">
    <location>
        <position position="87"/>
    </location>
</feature>
<gene>
    <name evidence="1" type="ORF">HV819_06435</name>
</gene>
<evidence type="ECO:0000313" key="2">
    <source>
        <dbReference type="Proteomes" id="UP000540919"/>
    </source>
</evidence>
<dbReference type="EMBL" id="JABVBA010000006">
    <property type="protein sequence ID" value="NVF11622.1"/>
    <property type="molecule type" value="Genomic_DNA"/>
</dbReference>
<keyword evidence="2" id="KW-1185">Reference proteome</keyword>
<proteinExistence type="predicted"/>
<organism evidence="1 2">
    <name type="scientific">Anaerococcus faecalis</name>
    <dbReference type="NCBI Taxonomy" id="2742993"/>
    <lineage>
        <taxon>Bacteria</taxon>
        <taxon>Bacillati</taxon>
        <taxon>Bacillota</taxon>
        <taxon>Tissierellia</taxon>
        <taxon>Tissierellales</taxon>
        <taxon>Peptoniphilaceae</taxon>
        <taxon>Anaerococcus</taxon>
    </lineage>
</organism>
<name>A0ABX2NAV8_9FIRM</name>